<evidence type="ECO:0000313" key="2">
    <source>
        <dbReference type="EMBL" id="PIZ98617.1"/>
    </source>
</evidence>
<sequence>MIKILKNKHHLLSALFFILAVICNFAGLAYLLFIIHPNSNQVPLHYNIYFGIDRYGSGWQLYTPFLFGLLLTLINFYLCYRWLTKNEKIRLYVAIISLVINIIIIATCFSLIYYYY</sequence>
<feature type="transmembrane region" description="Helical" evidence="1">
    <location>
        <begin position="59"/>
        <end position="79"/>
    </location>
</feature>
<dbReference type="Proteomes" id="UP000230405">
    <property type="component" value="Unassembled WGS sequence"/>
</dbReference>
<feature type="transmembrane region" description="Helical" evidence="1">
    <location>
        <begin position="12"/>
        <end position="35"/>
    </location>
</feature>
<organism evidence="2 3">
    <name type="scientific">Candidatus Komeilibacteria bacterium CG_4_10_14_0_2_um_filter_37_10</name>
    <dbReference type="NCBI Taxonomy" id="1974470"/>
    <lineage>
        <taxon>Bacteria</taxon>
        <taxon>Candidatus Komeiliibacteriota</taxon>
    </lineage>
</organism>
<dbReference type="EMBL" id="PFPO01000073">
    <property type="protein sequence ID" value="PIZ98617.1"/>
    <property type="molecule type" value="Genomic_DNA"/>
</dbReference>
<reference evidence="3" key="1">
    <citation type="submission" date="2017-09" db="EMBL/GenBank/DDBJ databases">
        <title>Depth-based differentiation of microbial function through sediment-hosted aquifers and enrichment of novel symbionts in the deep terrestrial subsurface.</title>
        <authorList>
            <person name="Probst A.J."/>
            <person name="Ladd B."/>
            <person name="Jarett J.K."/>
            <person name="Geller-Mcgrath D.E."/>
            <person name="Sieber C.M.K."/>
            <person name="Emerson J.B."/>
            <person name="Anantharaman K."/>
            <person name="Thomas B.C."/>
            <person name="Malmstrom R."/>
            <person name="Stieglmeier M."/>
            <person name="Klingl A."/>
            <person name="Woyke T."/>
            <person name="Ryan C.M."/>
            <person name="Banfield J.F."/>
        </authorList>
    </citation>
    <scope>NUCLEOTIDE SEQUENCE [LARGE SCALE GENOMIC DNA]</scope>
</reference>
<gene>
    <name evidence="2" type="ORF">COX77_03755</name>
</gene>
<evidence type="ECO:0000256" key="1">
    <source>
        <dbReference type="SAM" id="Phobius"/>
    </source>
</evidence>
<comment type="caution">
    <text evidence="2">The sequence shown here is derived from an EMBL/GenBank/DDBJ whole genome shotgun (WGS) entry which is preliminary data.</text>
</comment>
<protein>
    <recommendedName>
        <fullName evidence="4">DUF1648 domain-containing protein</fullName>
    </recommendedName>
</protein>
<feature type="transmembrane region" description="Helical" evidence="1">
    <location>
        <begin position="91"/>
        <end position="115"/>
    </location>
</feature>
<keyword evidence="1" id="KW-0472">Membrane</keyword>
<name>A0A2M7VDR4_9BACT</name>
<evidence type="ECO:0000313" key="3">
    <source>
        <dbReference type="Proteomes" id="UP000230405"/>
    </source>
</evidence>
<dbReference type="AlphaFoldDB" id="A0A2M7VDR4"/>
<accession>A0A2M7VDR4</accession>
<keyword evidence="1" id="KW-1133">Transmembrane helix</keyword>
<proteinExistence type="predicted"/>
<keyword evidence="1" id="KW-0812">Transmembrane</keyword>
<evidence type="ECO:0008006" key="4">
    <source>
        <dbReference type="Google" id="ProtNLM"/>
    </source>
</evidence>